<dbReference type="EMBL" id="BOVJ01000168">
    <property type="protein sequence ID" value="GIQ66157.1"/>
    <property type="molecule type" value="Genomic_DNA"/>
</dbReference>
<sequence>MFRKRYNSRAIWGKLNVCRYLKSDKRTRAFVPQTARLTEASLKRMAAAHRSLYIKPDIGSLGIGIHKMTRTGDGYVLRSTRRRSVRKRTFVNLMKLYRHLQSKRQKRIVQRAIPLDTVEARPYDIRAMVQRRPGGPWTCTGFSSKSAPPTESSPTIIRADKYGLSASC</sequence>
<protein>
    <submittedName>
        <fullName evidence="1">Uncharacterized protein</fullName>
    </submittedName>
</protein>
<keyword evidence="2" id="KW-1185">Reference proteome</keyword>
<dbReference type="Proteomes" id="UP000680304">
    <property type="component" value="Unassembled WGS sequence"/>
</dbReference>
<reference evidence="1 2" key="1">
    <citation type="submission" date="2021-04" db="EMBL/GenBank/DDBJ databases">
        <title>Draft genome sequence of Paenibacillus cisolokensis, LC2-13A.</title>
        <authorList>
            <person name="Uke A."/>
            <person name="Chhe C."/>
            <person name="Baramee S."/>
            <person name="Kosugi A."/>
        </authorList>
    </citation>
    <scope>NUCLEOTIDE SEQUENCE [LARGE SCALE GENOMIC DNA]</scope>
    <source>
        <strain evidence="1 2">LC2-13A</strain>
    </source>
</reference>
<comment type="caution">
    <text evidence="1">The sequence shown here is derived from an EMBL/GenBank/DDBJ whole genome shotgun (WGS) entry which is preliminary data.</text>
</comment>
<organism evidence="1 2">
    <name type="scientific">Paenibacillus cisolokensis</name>
    <dbReference type="NCBI Taxonomy" id="1658519"/>
    <lineage>
        <taxon>Bacteria</taxon>
        <taxon>Bacillati</taxon>
        <taxon>Bacillota</taxon>
        <taxon>Bacilli</taxon>
        <taxon>Bacillales</taxon>
        <taxon>Paenibacillaceae</taxon>
        <taxon>Paenibacillus</taxon>
    </lineage>
</organism>
<evidence type="ECO:0000313" key="2">
    <source>
        <dbReference type="Proteomes" id="UP000680304"/>
    </source>
</evidence>
<gene>
    <name evidence="1" type="ORF">PACILC2_47250</name>
</gene>
<name>A0ABQ4ND76_9BACL</name>
<dbReference type="InterPro" id="IPR026838">
    <property type="entry name" value="YheC/D"/>
</dbReference>
<proteinExistence type="predicted"/>
<evidence type="ECO:0000313" key="1">
    <source>
        <dbReference type="EMBL" id="GIQ66157.1"/>
    </source>
</evidence>
<accession>A0ABQ4ND76</accession>
<dbReference type="Pfam" id="PF14398">
    <property type="entry name" value="ATPgrasp_YheCD"/>
    <property type="match status" value="1"/>
</dbReference>